<protein>
    <submittedName>
        <fullName evidence="2">LADA_0H08262g1_1</fullName>
    </submittedName>
</protein>
<feature type="compositionally biased region" description="Basic and acidic residues" evidence="1">
    <location>
        <begin position="50"/>
        <end position="68"/>
    </location>
</feature>
<accession>A0A1G4K2P4</accession>
<proteinExistence type="predicted"/>
<gene>
    <name evidence="2" type="ORF">LADA_0H08262G</name>
</gene>
<name>A0A1G4K2P4_9SACH</name>
<evidence type="ECO:0000313" key="2">
    <source>
        <dbReference type="EMBL" id="SCU97783.1"/>
    </source>
</evidence>
<reference evidence="2 3" key="1">
    <citation type="submission" date="2016-03" db="EMBL/GenBank/DDBJ databases">
        <authorList>
            <person name="Devillers H."/>
        </authorList>
    </citation>
    <scope>NUCLEOTIDE SEQUENCE [LARGE SCALE GENOMIC DNA]</scope>
    <source>
        <strain evidence="2">CBS 10888</strain>
    </source>
</reference>
<dbReference type="AlphaFoldDB" id="A0A1G4K2P4"/>
<sequence>MSDKDPGENQKLYLNRAGKKVEVNIEHLKKPHTLQPKEHPSKRCPLVLGGDHRPSVESKTKSTEEPHK</sequence>
<evidence type="ECO:0000313" key="3">
    <source>
        <dbReference type="Proteomes" id="UP000190274"/>
    </source>
</evidence>
<evidence type="ECO:0000256" key="1">
    <source>
        <dbReference type="SAM" id="MobiDB-lite"/>
    </source>
</evidence>
<organism evidence="2 3">
    <name type="scientific">Lachancea dasiensis</name>
    <dbReference type="NCBI Taxonomy" id="1072105"/>
    <lineage>
        <taxon>Eukaryota</taxon>
        <taxon>Fungi</taxon>
        <taxon>Dikarya</taxon>
        <taxon>Ascomycota</taxon>
        <taxon>Saccharomycotina</taxon>
        <taxon>Saccharomycetes</taxon>
        <taxon>Saccharomycetales</taxon>
        <taxon>Saccharomycetaceae</taxon>
        <taxon>Lachancea</taxon>
    </lineage>
</organism>
<dbReference type="EMBL" id="LT598461">
    <property type="protein sequence ID" value="SCU97783.1"/>
    <property type="molecule type" value="Genomic_DNA"/>
</dbReference>
<feature type="region of interest" description="Disordered" evidence="1">
    <location>
        <begin position="29"/>
        <end position="68"/>
    </location>
</feature>
<dbReference type="OrthoDB" id="4035909at2759"/>
<keyword evidence="3" id="KW-1185">Reference proteome</keyword>
<dbReference type="Proteomes" id="UP000190274">
    <property type="component" value="Chromosome H"/>
</dbReference>